<feature type="transmembrane region" description="Helical" evidence="1">
    <location>
        <begin position="36"/>
        <end position="57"/>
    </location>
</feature>
<keyword evidence="1" id="KW-0812">Transmembrane</keyword>
<evidence type="ECO:0000259" key="2">
    <source>
        <dbReference type="Pfam" id="PF06580"/>
    </source>
</evidence>
<accession>A0ABP7R830</accession>
<dbReference type="InterPro" id="IPR050640">
    <property type="entry name" value="Bact_2-comp_sensor_kinase"/>
</dbReference>
<dbReference type="Pfam" id="PF06580">
    <property type="entry name" value="His_kinase"/>
    <property type="match status" value="1"/>
</dbReference>
<reference evidence="4" key="1">
    <citation type="journal article" date="2019" name="Int. J. Syst. Evol. Microbiol.">
        <title>The Global Catalogue of Microorganisms (GCM) 10K type strain sequencing project: providing services to taxonomists for standard genome sequencing and annotation.</title>
        <authorList>
            <consortium name="The Broad Institute Genomics Platform"/>
            <consortium name="The Broad Institute Genome Sequencing Center for Infectious Disease"/>
            <person name="Wu L."/>
            <person name="Ma J."/>
        </authorList>
    </citation>
    <scope>NUCLEOTIDE SEQUENCE [LARGE SCALE GENOMIC DNA]</scope>
    <source>
        <strain evidence="4">JCM 16601</strain>
    </source>
</reference>
<dbReference type="PANTHER" id="PTHR34220">
    <property type="entry name" value="SENSOR HISTIDINE KINASE YPDA"/>
    <property type="match status" value="1"/>
</dbReference>
<dbReference type="PANTHER" id="PTHR34220:SF7">
    <property type="entry name" value="SENSOR HISTIDINE KINASE YPDA"/>
    <property type="match status" value="1"/>
</dbReference>
<dbReference type="Gene3D" id="3.30.565.10">
    <property type="entry name" value="Histidine kinase-like ATPase, C-terminal domain"/>
    <property type="match status" value="1"/>
</dbReference>
<gene>
    <name evidence="3" type="ORF">GCM10022210_54870</name>
</gene>
<dbReference type="InterPro" id="IPR010559">
    <property type="entry name" value="Sig_transdc_His_kin_internal"/>
</dbReference>
<evidence type="ECO:0000313" key="3">
    <source>
        <dbReference type="EMBL" id="GAA3993796.1"/>
    </source>
</evidence>
<keyword evidence="1" id="KW-0472">Membrane</keyword>
<name>A0ABP7R830_9SPHI</name>
<proteinExistence type="predicted"/>
<dbReference type="SUPFAM" id="SSF55874">
    <property type="entry name" value="ATPase domain of HSP90 chaperone/DNA topoisomerase II/histidine kinase"/>
    <property type="match status" value="1"/>
</dbReference>
<evidence type="ECO:0000313" key="4">
    <source>
        <dbReference type="Proteomes" id="UP001500742"/>
    </source>
</evidence>
<keyword evidence="1" id="KW-1133">Transmembrane helix</keyword>
<evidence type="ECO:0000256" key="1">
    <source>
        <dbReference type="SAM" id="Phobius"/>
    </source>
</evidence>
<dbReference type="EMBL" id="BAAAZC010000052">
    <property type="protein sequence ID" value="GAA3993796.1"/>
    <property type="molecule type" value="Genomic_DNA"/>
</dbReference>
<organism evidence="3 4">
    <name type="scientific">Mucilaginibacter dorajii</name>
    <dbReference type="NCBI Taxonomy" id="692994"/>
    <lineage>
        <taxon>Bacteria</taxon>
        <taxon>Pseudomonadati</taxon>
        <taxon>Bacteroidota</taxon>
        <taxon>Sphingobacteriia</taxon>
        <taxon>Sphingobacteriales</taxon>
        <taxon>Sphingobacteriaceae</taxon>
        <taxon>Mucilaginibacter</taxon>
    </lineage>
</organism>
<feature type="transmembrane region" description="Helical" evidence="1">
    <location>
        <begin position="6"/>
        <end position="24"/>
    </location>
</feature>
<protein>
    <recommendedName>
        <fullName evidence="2">Signal transduction histidine kinase internal region domain-containing protein</fullName>
    </recommendedName>
</protein>
<dbReference type="InterPro" id="IPR036890">
    <property type="entry name" value="HATPase_C_sf"/>
</dbReference>
<feature type="domain" description="Signal transduction histidine kinase internal region" evidence="2">
    <location>
        <begin position="80"/>
        <end position="159"/>
    </location>
</feature>
<keyword evidence="4" id="KW-1185">Reference proteome</keyword>
<dbReference type="Proteomes" id="UP001500742">
    <property type="component" value="Unassembled WGS sequence"/>
</dbReference>
<comment type="caution">
    <text evidence="3">The sequence shown here is derived from an EMBL/GenBank/DDBJ whole genome shotgun (WGS) entry which is preliminary data.</text>
</comment>
<sequence length="268" mass="30493">MGLLYMLLVIWKLYAIRIYFSYSFDESLKQFFIENYLIISATGIRLMAIWLLAFHLYHYAVMEISIAKDNARLQMVAHEAQLQQLSAQLNPHFFFNSLNSVKALVSTNPSKARRAIDLLSDLLRNSLYGNNKGLIPLSDEMNLVNDYLELEMIRYEDRLQILVKVDEHVNDCKILPLSIQTLVENAIKHGIAQQKNGGKISIVVTAEQGYITICVENTGRLNGLNTATGLGLKNLRERLELQYRSKGSFTIIQLPGERVLSTIKIQVS</sequence>